<keyword evidence="1" id="KW-0812">Transmembrane</keyword>
<dbReference type="Pfam" id="PF11755">
    <property type="entry name" value="DUF3311"/>
    <property type="match status" value="1"/>
</dbReference>
<dbReference type="EMBL" id="JAPDDP010000098">
    <property type="protein sequence ID" value="MDA0185101.1"/>
    <property type="molecule type" value="Genomic_DNA"/>
</dbReference>
<evidence type="ECO:0000313" key="3">
    <source>
        <dbReference type="Proteomes" id="UP001147653"/>
    </source>
</evidence>
<dbReference type="RefSeq" id="WP_270029582.1">
    <property type="nucleotide sequence ID" value="NZ_JAPDDP010000098.1"/>
</dbReference>
<keyword evidence="3" id="KW-1185">Reference proteome</keyword>
<gene>
    <name evidence="2" type="ORF">OJ997_32655</name>
</gene>
<evidence type="ECO:0000256" key="1">
    <source>
        <dbReference type="SAM" id="Phobius"/>
    </source>
</evidence>
<accession>A0A9X3NFG2</accession>
<dbReference type="InterPro" id="IPR021741">
    <property type="entry name" value="DUF3311"/>
</dbReference>
<proteinExistence type="predicted"/>
<evidence type="ECO:0000313" key="2">
    <source>
        <dbReference type="EMBL" id="MDA0185101.1"/>
    </source>
</evidence>
<name>A0A9X3NFG2_9ACTN</name>
<keyword evidence="1" id="KW-1133">Transmembrane helix</keyword>
<reference evidence="2" key="1">
    <citation type="submission" date="2022-10" db="EMBL/GenBank/DDBJ databases">
        <title>The WGS of Solirubrobacter phytolaccae KCTC 29190.</title>
        <authorList>
            <person name="Jiang Z."/>
        </authorList>
    </citation>
    <scope>NUCLEOTIDE SEQUENCE</scope>
    <source>
        <strain evidence="2">KCTC 29190</strain>
    </source>
</reference>
<feature type="transmembrane region" description="Helical" evidence="1">
    <location>
        <begin position="40"/>
        <end position="60"/>
    </location>
</feature>
<dbReference type="AlphaFoldDB" id="A0A9X3NFG2"/>
<sequence length="77" mass="8693">MTNHVKGRRSLLWLTVPFLLFVAAIPLANRADPVILGLPFLFFWALLAVILSPLAIWLAARKDPYYLRDEAEGTDVD</sequence>
<protein>
    <submittedName>
        <fullName evidence="2">DUF3311 domain-containing protein</fullName>
    </submittedName>
</protein>
<keyword evidence="1" id="KW-0472">Membrane</keyword>
<dbReference type="Proteomes" id="UP001147653">
    <property type="component" value="Unassembled WGS sequence"/>
</dbReference>
<comment type="caution">
    <text evidence="2">The sequence shown here is derived from an EMBL/GenBank/DDBJ whole genome shotgun (WGS) entry which is preliminary data.</text>
</comment>
<organism evidence="2 3">
    <name type="scientific">Solirubrobacter phytolaccae</name>
    <dbReference type="NCBI Taxonomy" id="1404360"/>
    <lineage>
        <taxon>Bacteria</taxon>
        <taxon>Bacillati</taxon>
        <taxon>Actinomycetota</taxon>
        <taxon>Thermoleophilia</taxon>
        <taxon>Solirubrobacterales</taxon>
        <taxon>Solirubrobacteraceae</taxon>
        <taxon>Solirubrobacter</taxon>
    </lineage>
</organism>